<reference evidence="3" key="1">
    <citation type="journal article" date="2020" name="Nature">
        <title>Giant virus diversity and host interactions through global metagenomics.</title>
        <authorList>
            <person name="Schulz F."/>
            <person name="Roux S."/>
            <person name="Paez-Espino D."/>
            <person name="Jungbluth S."/>
            <person name="Walsh D.A."/>
            <person name="Denef V.J."/>
            <person name="McMahon K.D."/>
            <person name="Konstantinidis K.T."/>
            <person name="Eloe-Fadrosh E.A."/>
            <person name="Kyrpides N.C."/>
            <person name="Woyke T."/>
        </authorList>
    </citation>
    <scope>NUCLEOTIDE SEQUENCE</scope>
    <source>
        <strain evidence="3">GVMAG-M-3300009182-46</strain>
    </source>
</reference>
<dbReference type="CDD" id="cd15457">
    <property type="entry name" value="NADAR"/>
    <property type="match status" value="1"/>
</dbReference>
<dbReference type="EMBL" id="MN739029">
    <property type="protein sequence ID" value="QHT35999.1"/>
    <property type="molecule type" value="Genomic_DNA"/>
</dbReference>
<keyword evidence="1" id="KW-0175">Coiled coil</keyword>
<organism evidence="3">
    <name type="scientific">viral metagenome</name>
    <dbReference type="NCBI Taxonomy" id="1070528"/>
    <lineage>
        <taxon>unclassified sequences</taxon>
        <taxon>metagenomes</taxon>
        <taxon>organismal metagenomes</taxon>
    </lineage>
</organism>
<protein>
    <recommendedName>
        <fullName evidence="4">NADAR domain-containing protein</fullName>
    </recommendedName>
</protein>
<feature type="region of interest" description="Disordered" evidence="2">
    <location>
        <begin position="126"/>
        <end position="173"/>
    </location>
</feature>
<name>A0A6C0F614_9ZZZZ</name>
<dbReference type="InterPro" id="IPR012816">
    <property type="entry name" value="NADAR"/>
</dbReference>
<sequence length="718" mass="82631">MVLSKINDEISYPELKSVDPGDLSKKTTLYQTDIKGVEIIFAVGNAKNTFADSNITYYPVYLVKNNKKVIQIGVYEIFSTDVLDYTDEDGKLEVERLPDPLIYNSFVSKQMLERIRLNPDTFLSKDEKDKMERMSKESAKMALQEKEAGAEEEEEKGQEEQGEEEQGDLELVPSKKSSVKKTNFILAEDVKIPENIRSLFEVTRGVRVPGKLKEETDKLAQDLIIKYRASASSNDNWVQKFMENKNYAIVENPGKGDCFFYAICDAFSGMGNKTTVNKLREKLAGEVDAELFKNFKGQYDDIRSSITQDTANITKLQKQYEDIRNTLRQTIDHDRQVKIVEAGKAVEAQFKRVMHERDVSKQMFEEYKIMKDVTTLEKFREKVKTCEFWADTWALSTMERMLNVKFIVLSSEAYKAGDQRNVLRCGQLNDTILQNKGEFDPDFYIILDFMGWHFKLITYKKKPLLTFKELPYDLKKMVVDKCMERAAGPFAIIPEFETFKAKLKGTSVEVPKFAELSEAAMRNLYDGNIEFSFYEKSDNKPLPGKGAGEKIPPEQIREFSELRAIKDWRRKLADMWTKTEGGALFSLDNHQWASVEHYYQASKFKKQNPDFYLSFSLDSGTELSRNPEMAKKVGGLTGKYKGELVRPKTVEVDRDFFGKRRDIELAAAQQAKFIQNADLKDVLLKTNNARLLHAKKGKEPEVFDTLMILRDDFKTGKK</sequence>
<dbReference type="Gene3D" id="1.10.357.40">
    <property type="entry name" value="YbiA-like"/>
    <property type="match status" value="1"/>
</dbReference>
<dbReference type="AlphaFoldDB" id="A0A6C0F614"/>
<evidence type="ECO:0000313" key="3">
    <source>
        <dbReference type="EMBL" id="QHT35999.1"/>
    </source>
</evidence>
<evidence type="ECO:0000256" key="1">
    <source>
        <dbReference type="SAM" id="Coils"/>
    </source>
</evidence>
<dbReference type="Gene3D" id="3.90.70.80">
    <property type="match status" value="1"/>
</dbReference>
<feature type="coiled-coil region" evidence="1">
    <location>
        <begin position="306"/>
        <end position="333"/>
    </location>
</feature>
<feature type="compositionally biased region" description="Basic and acidic residues" evidence="2">
    <location>
        <begin position="126"/>
        <end position="149"/>
    </location>
</feature>
<dbReference type="InterPro" id="IPR037238">
    <property type="entry name" value="YbiA-like_sf"/>
</dbReference>
<proteinExistence type="predicted"/>
<accession>A0A6C0F614</accession>
<dbReference type="SUPFAM" id="SSF143990">
    <property type="entry name" value="YbiA-like"/>
    <property type="match status" value="1"/>
</dbReference>
<evidence type="ECO:0008006" key="4">
    <source>
        <dbReference type="Google" id="ProtNLM"/>
    </source>
</evidence>
<evidence type="ECO:0000256" key="2">
    <source>
        <dbReference type="SAM" id="MobiDB-lite"/>
    </source>
</evidence>
<feature type="compositionally biased region" description="Acidic residues" evidence="2">
    <location>
        <begin position="150"/>
        <end position="168"/>
    </location>
</feature>